<accession>A0A2I2FAC6</accession>
<keyword evidence="1" id="KW-0472">Membrane</keyword>
<dbReference type="Proteomes" id="UP000234585">
    <property type="component" value="Unassembled WGS sequence"/>
</dbReference>
<gene>
    <name evidence="2" type="ORF">BDW47DRAFT_106850</name>
</gene>
<evidence type="ECO:0000313" key="3">
    <source>
        <dbReference type="Proteomes" id="UP000234585"/>
    </source>
</evidence>
<keyword evidence="1" id="KW-1133">Transmembrane helix</keyword>
<dbReference type="AlphaFoldDB" id="A0A2I2FAC6"/>
<feature type="transmembrane region" description="Helical" evidence="1">
    <location>
        <begin position="12"/>
        <end position="37"/>
    </location>
</feature>
<dbReference type="GeneID" id="36520021"/>
<organism evidence="2 3">
    <name type="scientific">Aspergillus candidus</name>
    <dbReference type="NCBI Taxonomy" id="41067"/>
    <lineage>
        <taxon>Eukaryota</taxon>
        <taxon>Fungi</taxon>
        <taxon>Dikarya</taxon>
        <taxon>Ascomycota</taxon>
        <taxon>Pezizomycotina</taxon>
        <taxon>Eurotiomycetes</taxon>
        <taxon>Eurotiomycetidae</taxon>
        <taxon>Eurotiales</taxon>
        <taxon>Aspergillaceae</taxon>
        <taxon>Aspergillus</taxon>
        <taxon>Aspergillus subgen. Circumdati</taxon>
    </lineage>
</organism>
<dbReference type="EMBL" id="KZ559142">
    <property type="protein sequence ID" value="PLB37575.1"/>
    <property type="molecule type" value="Genomic_DNA"/>
</dbReference>
<dbReference type="RefSeq" id="XP_024671587.1">
    <property type="nucleotide sequence ID" value="XM_024812861.1"/>
</dbReference>
<sequence>MILCKYSTTHSFAFLGFSFVLFFTLFFFFLPLLYILYKKFPFPSCLLIRLFAWF</sequence>
<evidence type="ECO:0000313" key="2">
    <source>
        <dbReference type="EMBL" id="PLB37575.1"/>
    </source>
</evidence>
<proteinExistence type="predicted"/>
<keyword evidence="1" id="KW-0812">Transmembrane</keyword>
<reference evidence="2 3" key="1">
    <citation type="submission" date="2017-12" db="EMBL/GenBank/DDBJ databases">
        <authorList>
            <consortium name="DOE Joint Genome Institute"/>
            <person name="Haridas S."/>
            <person name="Kjaerbolling I."/>
            <person name="Vesth T.C."/>
            <person name="Frisvad J.C."/>
            <person name="Nybo J.L."/>
            <person name="Theobald S."/>
            <person name="Kuo A."/>
            <person name="Bowyer P."/>
            <person name="Matsuda Y."/>
            <person name="Mondo S."/>
            <person name="Lyhne E.K."/>
            <person name="Kogle M.E."/>
            <person name="Clum A."/>
            <person name="Lipzen A."/>
            <person name="Salamov A."/>
            <person name="Ngan C.Y."/>
            <person name="Daum C."/>
            <person name="Chiniquy J."/>
            <person name="Barry K."/>
            <person name="LaButti K."/>
            <person name="Simmons B.A."/>
            <person name="Magnuson J.K."/>
            <person name="Mortensen U.H."/>
            <person name="Larsen T.O."/>
            <person name="Grigoriev I.V."/>
            <person name="Baker S.E."/>
            <person name="Andersen M.R."/>
            <person name="Nordberg H.P."/>
            <person name="Cantor M.N."/>
            <person name="Hua S.X."/>
        </authorList>
    </citation>
    <scope>NUCLEOTIDE SEQUENCE [LARGE SCALE GENOMIC DNA]</scope>
    <source>
        <strain evidence="2 3">CBS 102.13</strain>
    </source>
</reference>
<protein>
    <submittedName>
        <fullName evidence="2">Uncharacterized protein</fullName>
    </submittedName>
</protein>
<evidence type="ECO:0000256" key="1">
    <source>
        <dbReference type="SAM" id="Phobius"/>
    </source>
</evidence>
<keyword evidence="3" id="KW-1185">Reference proteome</keyword>
<name>A0A2I2FAC6_ASPCN</name>